<keyword evidence="2" id="KW-1133">Transmembrane helix</keyword>
<organism evidence="3 4">
    <name type="scientific">Funneliformis caledonium</name>
    <dbReference type="NCBI Taxonomy" id="1117310"/>
    <lineage>
        <taxon>Eukaryota</taxon>
        <taxon>Fungi</taxon>
        <taxon>Fungi incertae sedis</taxon>
        <taxon>Mucoromycota</taxon>
        <taxon>Glomeromycotina</taxon>
        <taxon>Glomeromycetes</taxon>
        <taxon>Glomerales</taxon>
        <taxon>Glomeraceae</taxon>
        <taxon>Funneliformis</taxon>
    </lineage>
</organism>
<keyword evidence="2" id="KW-0812">Transmembrane</keyword>
<feature type="region of interest" description="Disordered" evidence="1">
    <location>
        <begin position="134"/>
        <end position="160"/>
    </location>
</feature>
<feature type="compositionally biased region" description="Basic and acidic residues" evidence="1">
    <location>
        <begin position="135"/>
        <end position="149"/>
    </location>
</feature>
<sequence length="433" mass="49528">MSESISLITSLSLPLLISVKKRMNRFKSNNYNPSTNPPRVKSFPISCNMITENVVSTLQFSFAITQALFFMLISSICTLYHVIILNYDLYYTLTFYFIYATLLHKKGKRVTFHSHDDFILPNSMNVIMGEEDEIENKTKRSKEKKESGNNHKQIRTDSPSNTVVVQHYPISKRKRKIVDLTIDTSRKISKSSSEKHSVINNLKRYSTPIINNTNDEQRCYASLSTPTTTSHSLYDVDSTFNKSKADTRSHEHNATTDDNLQLVGTPDTTTPSGVRRHTWITFIRNNDIQNSSTSNQNKRNSLGIWEKVKGINNGSSRKNNDMNSNISAIIKQERSRSKLKKHKGLDPSPISWFSPSKHSSSKNFDKITTLLHNEQIPPIPISPTSTLVNVSIDHDVLNDNIKVRVKKRNSLQGFLKEFTNRRKRCDDKNSKKK</sequence>
<feature type="compositionally biased region" description="Basic and acidic residues" evidence="1">
    <location>
        <begin position="244"/>
        <end position="255"/>
    </location>
</feature>
<keyword evidence="4" id="KW-1185">Reference proteome</keyword>
<reference evidence="3" key="1">
    <citation type="submission" date="2021-06" db="EMBL/GenBank/DDBJ databases">
        <authorList>
            <person name="Kallberg Y."/>
            <person name="Tangrot J."/>
            <person name="Rosling A."/>
        </authorList>
    </citation>
    <scope>NUCLEOTIDE SEQUENCE</scope>
    <source>
        <strain evidence="3">UK204</strain>
    </source>
</reference>
<comment type="caution">
    <text evidence="3">The sequence shown here is derived from an EMBL/GenBank/DDBJ whole genome shotgun (WGS) entry which is preliminary data.</text>
</comment>
<feature type="region of interest" description="Disordered" evidence="1">
    <location>
        <begin position="244"/>
        <end position="273"/>
    </location>
</feature>
<proteinExistence type="predicted"/>
<feature type="region of interest" description="Disordered" evidence="1">
    <location>
        <begin position="333"/>
        <end position="358"/>
    </location>
</feature>
<evidence type="ECO:0000313" key="4">
    <source>
        <dbReference type="Proteomes" id="UP000789570"/>
    </source>
</evidence>
<evidence type="ECO:0000256" key="2">
    <source>
        <dbReference type="SAM" id="Phobius"/>
    </source>
</evidence>
<evidence type="ECO:0000313" key="3">
    <source>
        <dbReference type="EMBL" id="CAG8489820.1"/>
    </source>
</evidence>
<feature type="transmembrane region" description="Helical" evidence="2">
    <location>
        <begin position="60"/>
        <end position="83"/>
    </location>
</feature>
<keyword evidence="2" id="KW-0472">Membrane</keyword>
<dbReference type="Proteomes" id="UP000789570">
    <property type="component" value="Unassembled WGS sequence"/>
</dbReference>
<dbReference type="EMBL" id="CAJVPQ010000529">
    <property type="protein sequence ID" value="CAG8489820.1"/>
    <property type="molecule type" value="Genomic_DNA"/>
</dbReference>
<gene>
    <name evidence="3" type="ORF">FCALED_LOCUS3149</name>
</gene>
<dbReference type="AlphaFoldDB" id="A0A9N8ZCL7"/>
<feature type="transmembrane region" description="Helical" evidence="2">
    <location>
        <begin position="89"/>
        <end position="104"/>
    </location>
</feature>
<accession>A0A9N8ZCL7</accession>
<dbReference type="OrthoDB" id="10452163at2759"/>
<feature type="compositionally biased region" description="Low complexity" evidence="1">
    <location>
        <begin position="348"/>
        <end position="358"/>
    </location>
</feature>
<name>A0A9N8ZCL7_9GLOM</name>
<evidence type="ECO:0000256" key="1">
    <source>
        <dbReference type="SAM" id="MobiDB-lite"/>
    </source>
</evidence>
<protein>
    <submittedName>
        <fullName evidence="3">16532_t:CDS:1</fullName>
    </submittedName>
</protein>